<dbReference type="EMBL" id="OV651826">
    <property type="protein sequence ID" value="CAH1103125.1"/>
    <property type="molecule type" value="Genomic_DNA"/>
</dbReference>
<dbReference type="AlphaFoldDB" id="A0A9P0CNX9"/>
<dbReference type="Proteomes" id="UP001153636">
    <property type="component" value="Chromosome 14"/>
</dbReference>
<dbReference type="SUPFAM" id="SSF88723">
    <property type="entry name" value="PIN domain-like"/>
    <property type="match status" value="1"/>
</dbReference>
<protein>
    <submittedName>
        <fullName evidence="2">Uncharacterized protein</fullName>
    </submittedName>
</protein>
<dbReference type="InterPro" id="IPR029060">
    <property type="entry name" value="PIN-like_dom_sf"/>
</dbReference>
<evidence type="ECO:0000256" key="1">
    <source>
        <dbReference type="SAM" id="MobiDB-lite"/>
    </source>
</evidence>
<sequence>MIHELCRTTFLYTFKNVVVFDGYGRVLSTKAEEQRRRTSRNSSTDSNTTVFVSRADFLVTEKNKSRLISLLTNTFLAKELEIKQAPADADTMIVDITLEKVNNGQKVTVVITDTDIIIMLLNRAGNNTNIQVVISVGYENKICNIKEIQDQIGFKKDYLMFVHAITGCDTTSSFLSIIFSKLSFKVYGVFRNKFKDDEMNPIAPPNPATVTDEDFGDEETF</sequence>
<evidence type="ECO:0000313" key="2">
    <source>
        <dbReference type="EMBL" id="CAH1103125.1"/>
    </source>
</evidence>
<gene>
    <name evidence="2" type="ORF">PSYICH_LOCUS4452</name>
</gene>
<accession>A0A9P0CNX9</accession>
<reference evidence="2" key="1">
    <citation type="submission" date="2022-01" db="EMBL/GenBank/DDBJ databases">
        <authorList>
            <person name="King R."/>
        </authorList>
    </citation>
    <scope>NUCLEOTIDE SEQUENCE</scope>
</reference>
<dbReference type="OrthoDB" id="7327322at2759"/>
<keyword evidence="3" id="KW-1185">Reference proteome</keyword>
<feature type="compositionally biased region" description="Acidic residues" evidence="1">
    <location>
        <begin position="211"/>
        <end position="221"/>
    </location>
</feature>
<feature type="region of interest" description="Disordered" evidence="1">
    <location>
        <begin position="201"/>
        <end position="221"/>
    </location>
</feature>
<proteinExistence type="predicted"/>
<evidence type="ECO:0000313" key="3">
    <source>
        <dbReference type="Proteomes" id="UP001153636"/>
    </source>
</evidence>
<name>A0A9P0CNX9_9CUCU</name>
<organism evidence="2 3">
    <name type="scientific">Psylliodes chrysocephalus</name>
    <dbReference type="NCBI Taxonomy" id="3402493"/>
    <lineage>
        <taxon>Eukaryota</taxon>
        <taxon>Metazoa</taxon>
        <taxon>Ecdysozoa</taxon>
        <taxon>Arthropoda</taxon>
        <taxon>Hexapoda</taxon>
        <taxon>Insecta</taxon>
        <taxon>Pterygota</taxon>
        <taxon>Neoptera</taxon>
        <taxon>Endopterygota</taxon>
        <taxon>Coleoptera</taxon>
        <taxon>Polyphaga</taxon>
        <taxon>Cucujiformia</taxon>
        <taxon>Chrysomeloidea</taxon>
        <taxon>Chrysomelidae</taxon>
        <taxon>Galerucinae</taxon>
        <taxon>Alticini</taxon>
        <taxon>Psylliodes</taxon>
    </lineage>
</organism>